<dbReference type="PANTHER" id="PTHR43791">
    <property type="entry name" value="PERMEASE-RELATED"/>
    <property type="match status" value="1"/>
</dbReference>
<dbReference type="SUPFAM" id="SSF103473">
    <property type="entry name" value="MFS general substrate transporter"/>
    <property type="match status" value="1"/>
</dbReference>
<keyword evidence="10" id="KW-1185">Reference proteome</keyword>
<evidence type="ECO:0000256" key="4">
    <source>
        <dbReference type="ARBA" id="ARBA00022989"/>
    </source>
</evidence>
<dbReference type="Proteomes" id="UP000664203">
    <property type="component" value="Unassembled WGS sequence"/>
</dbReference>
<comment type="caution">
    <text evidence="9">The sequence shown here is derived from an EMBL/GenBank/DDBJ whole genome shotgun (WGS) entry which is preliminary data.</text>
</comment>
<feature type="region of interest" description="Disordered" evidence="6">
    <location>
        <begin position="19"/>
        <end position="39"/>
    </location>
</feature>
<feature type="transmembrane region" description="Helical" evidence="7">
    <location>
        <begin position="108"/>
        <end position="129"/>
    </location>
</feature>
<proteinExistence type="predicted"/>
<dbReference type="InterPro" id="IPR011701">
    <property type="entry name" value="MFS"/>
</dbReference>
<feature type="transmembrane region" description="Helical" evidence="7">
    <location>
        <begin position="161"/>
        <end position="184"/>
    </location>
</feature>
<dbReference type="AlphaFoldDB" id="A0A8H3J5Q5"/>
<dbReference type="Gene3D" id="1.20.1250.20">
    <property type="entry name" value="MFS general substrate transporter like domains"/>
    <property type="match status" value="2"/>
</dbReference>
<dbReference type="InterPro" id="IPR020846">
    <property type="entry name" value="MFS_dom"/>
</dbReference>
<evidence type="ECO:0000259" key="8">
    <source>
        <dbReference type="PROSITE" id="PS50850"/>
    </source>
</evidence>
<protein>
    <recommendedName>
        <fullName evidence="8">Major facilitator superfamily (MFS) profile domain-containing protein</fullName>
    </recommendedName>
</protein>
<organism evidence="9 10">
    <name type="scientific">Alectoria fallacina</name>
    <dbReference type="NCBI Taxonomy" id="1903189"/>
    <lineage>
        <taxon>Eukaryota</taxon>
        <taxon>Fungi</taxon>
        <taxon>Dikarya</taxon>
        <taxon>Ascomycota</taxon>
        <taxon>Pezizomycotina</taxon>
        <taxon>Lecanoromycetes</taxon>
        <taxon>OSLEUM clade</taxon>
        <taxon>Lecanoromycetidae</taxon>
        <taxon>Lecanorales</taxon>
        <taxon>Lecanorineae</taxon>
        <taxon>Parmeliaceae</taxon>
        <taxon>Alectoria</taxon>
    </lineage>
</organism>
<feature type="transmembrane region" description="Helical" evidence="7">
    <location>
        <begin position="70"/>
        <end position="88"/>
    </location>
</feature>
<feature type="transmembrane region" description="Helical" evidence="7">
    <location>
        <begin position="229"/>
        <end position="251"/>
    </location>
</feature>
<keyword evidence="4 7" id="KW-1133">Transmembrane helix</keyword>
<evidence type="ECO:0000256" key="2">
    <source>
        <dbReference type="ARBA" id="ARBA00022448"/>
    </source>
</evidence>
<evidence type="ECO:0000256" key="1">
    <source>
        <dbReference type="ARBA" id="ARBA00004141"/>
    </source>
</evidence>
<evidence type="ECO:0000256" key="7">
    <source>
        <dbReference type="SAM" id="Phobius"/>
    </source>
</evidence>
<reference evidence="9" key="1">
    <citation type="submission" date="2021-03" db="EMBL/GenBank/DDBJ databases">
        <authorList>
            <person name="Tagirdzhanova G."/>
        </authorList>
    </citation>
    <scope>NUCLEOTIDE SEQUENCE</scope>
</reference>
<feature type="transmembrane region" description="Helical" evidence="7">
    <location>
        <begin position="323"/>
        <end position="341"/>
    </location>
</feature>
<dbReference type="EMBL" id="CAJPDR010000644">
    <property type="protein sequence ID" value="CAF9941275.1"/>
    <property type="molecule type" value="Genomic_DNA"/>
</dbReference>
<dbReference type="GO" id="GO:0005886">
    <property type="term" value="C:plasma membrane"/>
    <property type="evidence" value="ECO:0007669"/>
    <property type="project" value="TreeGrafter"/>
</dbReference>
<keyword evidence="2" id="KW-0813">Transport</keyword>
<dbReference type="GO" id="GO:0022857">
    <property type="term" value="F:transmembrane transporter activity"/>
    <property type="evidence" value="ECO:0007669"/>
    <property type="project" value="InterPro"/>
</dbReference>
<dbReference type="OrthoDB" id="2985014at2759"/>
<dbReference type="PROSITE" id="PS50850">
    <property type="entry name" value="MFS"/>
    <property type="match status" value="1"/>
</dbReference>
<dbReference type="FunFam" id="1.20.1250.20:FF:000034">
    <property type="entry name" value="MFS general substrate transporter"/>
    <property type="match status" value="1"/>
</dbReference>
<keyword evidence="3 7" id="KW-0812">Transmembrane</keyword>
<feature type="transmembrane region" description="Helical" evidence="7">
    <location>
        <begin position="300"/>
        <end position="317"/>
    </location>
</feature>
<keyword evidence="5 7" id="KW-0472">Membrane</keyword>
<feature type="transmembrane region" description="Helical" evidence="7">
    <location>
        <begin position="374"/>
        <end position="393"/>
    </location>
</feature>
<feature type="transmembrane region" description="Helical" evidence="7">
    <location>
        <begin position="136"/>
        <end position="155"/>
    </location>
</feature>
<accession>A0A8H3J5Q5</accession>
<feature type="domain" description="Major facilitator superfamily (MFS) profile" evidence="8">
    <location>
        <begin position="70"/>
        <end position="524"/>
    </location>
</feature>
<dbReference type="InterPro" id="IPR036259">
    <property type="entry name" value="MFS_trans_sf"/>
</dbReference>
<feature type="transmembrane region" description="Helical" evidence="7">
    <location>
        <begin position="348"/>
        <end position="368"/>
    </location>
</feature>
<evidence type="ECO:0000313" key="10">
    <source>
        <dbReference type="Proteomes" id="UP000664203"/>
    </source>
</evidence>
<comment type="subcellular location">
    <subcellularLocation>
        <location evidence="1">Membrane</location>
        <topology evidence="1">Multi-pass membrane protein</topology>
    </subcellularLocation>
</comment>
<gene>
    <name evidence="9" type="ORF">ALECFALPRED_009050</name>
</gene>
<evidence type="ECO:0000256" key="5">
    <source>
        <dbReference type="ARBA" id="ARBA00023136"/>
    </source>
</evidence>
<sequence length="582" mass="65090">MHAKRVRTQGLLTKSIVADSRSPDDSVATPTENDSAHGVNNERANVDHLLVQCPSHTTERALIQKIDWRLLPILCAIYILAFLDRVNIGNAVIYGLEKDLKLTGTQYNTALTLFFVPYVLFEIPSNILLRRLRPHVWLPICMFLFGLVMTLQGFVQNFSGLIATRFFLGLTEAGVFPGCFYMIGMWYKRSEAQKRYTLFFSSTQLAGAFGGLLASAIGKMNGIRGYHAWRYIFILEGLLTCVIAFASFFIISDFPDDAEWLSEDERAYINARLQAEQGGSTTSRRIEVHDIVKVFTDYKVFLGGIMYFSLIVPAYGIPAKRYAFVAGYAYFAPTVIETYGYGQIQTQLHSVPPSAAAFVFSILIAILSDLTRHRFLFAFTPICVAIAGVAVLLKVHDNKHLEYGALFLVTMGTFSAMPVVICWFTMNLRGHYARGVGTAWQIGFGNIGGIISTYAFLMKDAPRYERGEYSIPTDDHRSFNLSARNKRKRNHKVDEARFALVFAAKITILLDGSRAVSLYVDKSNAAINLYAPSLRAEARQAMMPTFTIRLSSLFRLTFNTTLGSPWQGDPRAARSALLDAVQ</sequence>
<dbReference type="Pfam" id="PF07690">
    <property type="entry name" value="MFS_1"/>
    <property type="match status" value="1"/>
</dbReference>
<feature type="transmembrane region" description="Helical" evidence="7">
    <location>
        <begin position="405"/>
        <end position="426"/>
    </location>
</feature>
<evidence type="ECO:0000256" key="3">
    <source>
        <dbReference type="ARBA" id="ARBA00022692"/>
    </source>
</evidence>
<name>A0A8H3J5Q5_9LECA</name>
<dbReference type="PANTHER" id="PTHR43791:SF46">
    <property type="entry name" value="MAJOR FACILITATOR SUPERFAMILY (MFS) PROFILE DOMAIN-CONTAINING PROTEIN-RELATED"/>
    <property type="match status" value="1"/>
</dbReference>
<evidence type="ECO:0000313" key="9">
    <source>
        <dbReference type="EMBL" id="CAF9941275.1"/>
    </source>
</evidence>
<evidence type="ECO:0000256" key="6">
    <source>
        <dbReference type="SAM" id="MobiDB-lite"/>
    </source>
</evidence>
<feature type="transmembrane region" description="Helical" evidence="7">
    <location>
        <begin position="438"/>
        <end position="457"/>
    </location>
</feature>